<comment type="function">
    <text evidence="4 5">Removes the 2'-phosphate from RNA via an intermediate in which the phosphate is ADP-ribosylated by NAD followed by a presumed transesterification to release the RNA and generate ADP-ribose 1''-2''-cyclic phosphate (APPR&gt;P). May function as an ADP-ribosylase.</text>
</comment>
<sequence length="191" mass="22421">MLVGERMDERTRVRISKKMTFLLRHKKGFVDKEGWVDIERLYEELRRYFPWIQLSDILYVVSKDEKGRFEVKNGKIRARYGHTIDVEVKLPKASEKTLYHGTSCEVVAKIMKEGIVPMRRKKVHLTASLKEAIENAKRKGNCIKILEVDCECLERHGHEIFKAGRYVRVTDYVPPECIRRVFVPKSEGREG</sequence>
<evidence type="ECO:0000256" key="1">
    <source>
        <dbReference type="ARBA" id="ARBA00009836"/>
    </source>
</evidence>
<organism evidence="6 7">
    <name type="scientific">Ignicoccus pacificus DSM 13166</name>
    <dbReference type="NCBI Taxonomy" id="940294"/>
    <lineage>
        <taxon>Archaea</taxon>
        <taxon>Thermoproteota</taxon>
        <taxon>Thermoprotei</taxon>
        <taxon>Desulfurococcales</taxon>
        <taxon>Desulfurococcaceae</taxon>
        <taxon>Ignicoccus</taxon>
    </lineage>
</organism>
<dbReference type="AlphaFoldDB" id="A0A977K9F2"/>
<dbReference type="EC" id="2.7.1.-" evidence="5"/>
<dbReference type="Gene3D" id="1.10.10.970">
    <property type="entry name" value="RNA 2'-phosphotransferase, Tpt1/KptA family, N-terminal domain"/>
    <property type="match status" value="1"/>
</dbReference>
<evidence type="ECO:0000256" key="3">
    <source>
        <dbReference type="ARBA" id="ARBA00023027"/>
    </source>
</evidence>
<dbReference type="GO" id="GO:0006388">
    <property type="term" value="P:tRNA splicing, via endonucleolytic cleavage and ligation"/>
    <property type="evidence" value="ECO:0007669"/>
    <property type="project" value="UniProtKB-UniRule"/>
</dbReference>
<dbReference type="HAMAP" id="MF_00299">
    <property type="entry name" value="KptA"/>
    <property type="match status" value="1"/>
</dbReference>
<dbReference type="PANTHER" id="PTHR12684">
    <property type="entry name" value="PUTATIVE PHOSPHOTRANSFERASE"/>
    <property type="match status" value="1"/>
</dbReference>
<name>A0A977K9F2_9CREN</name>
<dbReference type="InterPro" id="IPR022928">
    <property type="entry name" value="RNA_2'-PTrans_KptA"/>
</dbReference>
<dbReference type="InterPro" id="IPR042081">
    <property type="entry name" value="RNA_2'-PTrans_C"/>
</dbReference>
<dbReference type="GO" id="GO:0000215">
    <property type="term" value="F:tRNA 2'-phosphotransferase activity"/>
    <property type="evidence" value="ECO:0007669"/>
    <property type="project" value="TreeGrafter"/>
</dbReference>
<dbReference type="Proteomes" id="UP001063698">
    <property type="component" value="Chromosome"/>
</dbReference>
<dbReference type="InterPro" id="IPR042080">
    <property type="entry name" value="RNA_2'-PTrans_N"/>
</dbReference>
<comment type="similarity">
    <text evidence="1 5">Belongs to the KptA/TPT1 family.</text>
</comment>
<dbReference type="PANTHER" id="PTHR12684:SF2">
    <property type="entry name" value="TRNA 2'-PHOSPHOTRANSFERASE 1"/>
    <property type="match status" value="1"/>
</dbReference>
<evidence type="ECO:0000313" key="6">
    <source>
        <dbReference type="EMBL" id="UXD21460.1"/>
    </source>
</evidence>
<dbReference type="KEGG" id="ipc:IPA_04500"/>
<dbReference type="SUPFAM" id="SSF56399">
    <property type="entry name" value="ADP-ribosylation"/>
    <property type="match status" value="1"/>
</dbReference>
<evidence type="ECO:0000313" key="7">
    <source>
        <dbReference type="Proteomes" id="UP001063698"/>
    </source>
</evidence>
<dbReference type="EMBL" id="CP006868">
    <property type="protein sequence ID" value="UXD21460.1"/>
    <property type="molecule type" value="Genomic_DNA"/>
</dbReference>
<accession>A0A977K9F2</accession>
<evidence type="ECO:0000256" key="4">
    <source>
        <dbReference type="ARBA" id="ARBA00025212"/>
    </source>
</evidence>
<evidence type="ECO:0000256" key="2">
    <source>
        <dbReference type="ARBA" id="ARBA00022679"/>
    </source>
</evidence>
<dbReference type="GO" id="GO:0003950">
    <property type="term" value="F:NAD+ poly-ADP-ribosyltransferase activity"/>
    <property type="evidence" value="ECO:0007669"/>
    <property type="project" value="InterPro"/>
</dbReference>
<keyword evidence="7" id="KW-1185">Reference proteome</keyword>
<gene>
    <name evidence="5" type="primary">kptA</name>
    <name evidence="6" type="ORF">IPA_04500</name>
</gene>
<reference evidence="6" key="1">
    <citation type="submission" date="2013-11" db="EMBL/GenBank/DDBJ databases">
        <title>Comparative genomics of Ignicoccus.</title>
        <authorList>
            <person name="Podar M."/>
        </authorList>
    </citation>
    <scope>NUCLEOTIDE SEQUENCE</scope>
    <source>
        <strain evidence="6">DSM 13166</strain>
    </source>
</reference>
<dbReference type="Pfam" id="PF01885">
    <property type="entry name" value="PTS_2-RNA"/>
    <property type="match status" value="1"/>
</dbReference>
<keyword evidence="3 5" id="KW-0520">NAD</keyword>
<dbReference type="Gene3D" id="3.20.170.30">
    <property type="match status" value="1"/>
</dbReference>
<evidence type="ECO:0000256" key="5">
    <source>
        <dbReference type="HAMAP-Rule" id="MF_00299"/>
    </source>
</evidence>
<keyword evidence="2 5" id="KW-0808">Transferase</keyword>
<proteinExistence type="inferred from homology"/>
<protein>
    <recommendedName>
        <fullName evidence="5">Probable RNA 2'-phosphotransferase</fullName>
        <ecNumber evidence="5">2.7.1.-</ecNumber>
    </recommendedName>
</protein>
<dbReference type="InterPro" id="IPR002745">
    <property type="entry name" value="Ptrans_KptA/Tpt1"/>
</dbReference>